<proteinExistence type="predicted"/>
<reference evidence="8" key="2">
    <citation type="submission" date="2020-09" db="EMBL/GenBank/DDBJ databases">
        <authorList>
            <person name="Sun Q."/>
            <person name="Zhou Y."/>
        </authorList>
    </citation>
    <scope>NUCLEOTIDE SEQUENCE</scope>
    <source>
        <strain evidence="8">CGMCC 1.12181</strain>
    </source>
</reference>
<dbReference type="Proteomes" id="UP000605253">
    <property type="component" value="Unassembled WGS sequence"/>
</dbReference>
<feature type="transmembrane region" description="Helical" evidence="6">
    <location>
        <begin position="45"/>
        <end position="63"/>
    </location>
</feature>
<evidence type="ECO:0000256" key="2">
    <source>
        <dbReference type="ARBA" id="ARBA00022475"/>
    </source>
</evidence>
<evidence type="ECO:0000256" key="6">
    <source>
        <dbReference type="SAM" id="Phobius"/>
    </source>
</evidence>
<protein>
    <submittedName>
        <fullName evidence="8">RDD family protein</fullName>
    </submittedName>
</protein>
<sequence>MPISTSWRHVAAFIYDLFPIIGLWLITSVLVVLLRSGDEVPPGTLWFQLLLFTECVFYFVFSWKKGGQTLGMRAWKIGIEDFENMSWWQSLSRFLIGLVSVALLGAGIAYKKLNKKHLSWMDIVSGHRAVNVRRPAT</sequence>
<evidence type="ECO:0000256" key="3">
    <source>
        <dbReference type="ARBA" id="ARBA00022692"/>
    </source>
</evidence>
<keyword evidence="4 6" id="KW-1133">Transmembrane helix</keyword>
<evidence type="ECO:0000313" key="9">
    <source>
        <dbReference type="Proteomes" id="UP000605253"/>
    </source>
</evidence>
<feature type="transmembrane region" description="Helical" evidence="6">
    <location>
        <begin position="12"/>
        <end position="33"/>
    </location>
</feature>
<organism evidence="8 9">
    <name type="scientific">Marinicella pacifica</name>
    <dbReference type="NCBI Taxonomy" id="1171543"/>
    <lineage>
        <taxon>Bacteria</taxon>
        <taxon>Pseudomonadati</taxon>
        <taxon>Pseudomonadota</taxon>
        <taxon>Gammaproteobacteria</taxon>
        <taxon>Lysobacterales</taxon>
        <taxon>Marinicellaceae</taxon>
        <taxon>Marinicella</taxon>
    </lineage>
</organism>
<dbReference type="InterPro" id="IPR010432">
    <property type="entry name" value="RDD"/>
</dbReference>
<feature type="transmembrane region" description="Helical" evidence="6">
    <location>
        <begin position="91"/>
        <end position="110"/>
    </location>
</feature>
<keyword evidence="2" id="KW-1003">Cell membrane</keyword>
<dbReference type="Pfam" id="PF06271">
    <property type="entry name" value="RDD"/>
    <property type="match status" value="1"/>
</dbReference>
<dbReference type="PANTHER" id="PTHR36115">
    <property type="entry name" value="PROLINE-RICH ANTIGEN HOMOLOG-RELATED"/>
    <property type="match status" value="1"/>
</dbReference>
<evidence type="ECO:0000259" key="7">
    <source>
        <dbReference type="Pfam" id="PF06271"/>
    </source>
</evidence>
<accession>A0A917CNV8</accession>
<dbReference type="PANTHER" id="PTHR36115:SF10">
    <property type="entry name" value="RDD DOMAIN-CONTAINING PROTEIN"/>
    <property type="match status" value="1"/>
</dbReference>
<feature type="domain" description="RDD" evidence="7">
    <location>
        <begin position="7"/>
        <end position="125"/>
    </location>
</feature>
<dbReference type="InterPro" id="IPR051791">
    <property type="entry name" value="Pra-immunoreactive"/>
</dbReference>
<keyword evidence="5 6" id="KW-0472">Membrane</keyword>
<dbReference type="GO" id="GO:0005886">
    <property type="term" value="C:plasma membrane"/>
    <property type="evidence" value="ECO:0007669"/>
    <property type="project" value="UniProtKB-SubCell"/>
</dbReference>
<keyword evidence="9" id="KW-1185">Reference proteome</keyword>
<evidence type="ECO:0000313" key="8">
    <source>
        <dbReference type="EMBL" id="GGF92334.1"/>
    </source>
</evidence>
<evidence type="ECO:0000256" key="4">
    <source>
        <dbReference type="ARBA" id="ARBA00022989"/>
    </source>
</evidence>
<gene>
    <name evidence="8" type="ORF">GCM10011365_11940</name>
</gene>
<dbReference type="RefSeq" id="WP_188364796.1">
    <property type="nucleotide sequence ID" value="NZ_BAABJF010000015.1"/>
</dbReference>
<comment type="subcellular location">
    <subcellularLocation>
        <location evidence="1">Cell membrane</location>
        <topology evidence="1">Multi-pass membrane protein</topology>
    </subcellularLocation>
</comment>
<evidence type="ECO:0000256" key="5">
    <source>
        <dbReference type="ARBA" id="ARBA00023136"/>
    </source>
</evidence>
<reference evidence="8" key="1">
    <citation type="journal article" date="2014" name="Int. J. Syst. Evol. Microbiol.">
        <title>Complete genome sequence of Corynebacterium casei LMG S-19264T (=DSM 44701T), isolated from a smear-ripened cheese.</title>
        <authorList>
            <consortium name="US DOE Joint Genome Institute (JGI-PGF)"/>
            <person name="Walter F."/>
            <person name="Albersmeier A."/>
            <person name="Kalinowski J."/>
            <person name="Ruckert C."/>
        </authorList>
    </citation>
    <scope>NUCLEOTIDE SEQUENCE</scope>
    <source>
        <strain evidence="8">CGMCC 1.12181</strain>
    </source>
</reference>
<dbReference type="AlphaFoldDB" id="A0A917CNV8"/>
<comment type="caution">
    <text evidence="8">The sequence shown here is derived from an EMBL/GenBank/DDBJ whole genome shotgun (WGS) entry which is preliminary data.</text>
</comment>
<name>A0A917CNV8_9GAMM</name>
<evidence type="ECO:0000256" key="1">
    <source>
        <dbReference type="ARBA" id="ARBA00004651"/>
    </source>
</evidence>
<dbReference type="EMBL" id="BMEO01000004">
    <property type="protein sequence ID" value="GGF92334.1"/>
    <property type="molecule type" value="Genomic_DNA"/>
</dbReference>
<keyword evidence="3 6" id="KW-0812">Transmembrane</keyword>